<feature type="compositionally biased region" description="Polar residues" evidence="1">
    <location>
        <begin position="514"/>
        <end position="538"/>
    </location>
</feature>
<dbReference type="SMART" id="SM00461">
    <property type="entry name" value="WH1"/>
    <property type="match status" value="1"/>
</dbReference>
<evidence type="ECO:0000313" key="3">
    <source>
        <dbReference type="EMBL" id="MFH4973908.1"/>
    </source>
</evidence>
<accession>A0ABD6E2I7</accession>
<proteinExistence type="predicted"/>
<evidence type="ECO:0000313" key="4">
    <source>
        <dbReference type="Proteomes" id="UP001608902"/>
    </source>
</evidence>
<organism evidence="3 4">
    <name type="scientific">Gnathostoma spinigerum</name>
    <dbReference type="NCBI Taxonomy" id="75299"/>
    <lineage>
        <taxon>Eukaryota</taxon>
        <taxon>Metazoa</taxon>
        <taxon>Ecdysozoa</taxon>
        <taxon>Nematoda</taxon>
        <taxon>Chromadorea</taxon>
        <taxon>Rhabditida</taxon>
        <taxon>Spirurina</taxon>
        <taxon>Gnathostomatomorpha</taxon>
        <taxon>Gnathostomatoidea</taxon>
        <taxon>Gnathostomatidae</taxon>
        <taxon>Gnathostoma</taxon>
    </lineage>
</organism>
<dbReference type="Proteomes" id="UP001608902">
    <property type="component" value="Unassembled WGS sequence"/>
</dbReference>
<dbReference type="Pfam" id="PF00568">
    <property type="entry name" value="WH1"/>
    <property type="match status" value="1"/>
</dbReference>
<dbReference type="InterPro" id="IPR011993">
    <property type="entry name" value="PH-like_dom_sf"/>
</dbReference>
<sequence>MPKVNVINGIMQSTRKSVSIKRINVGSPALPNHINSAIFALLGPSSYALATGVVDFLVAGRFAHEWSEIAIGAVVCYVRDYNAREVTLRLFCRRVGQYSECRLWRLHICVDDVFKRWAQIFVYFVERSSLLVALRFYSENDADQFVRKVNMHQEGRRQSVIDTPVKRLWRIEKSEYSITEHPDSEKPEYSMTEHSDSENSEYSKIEHPDSENSEYLKEVISEKTEQQLKTSLSQLKFFLMKWGRNDTKENEKNLKKKKKTKAPKANDEQNITISLPFGFKHISGKSKELVNRTTEMESIIRELYELNGEDVDKADRAEVAMVQQQVNKVGVDRMKMSLRFTRKKLKNAAQHGFTRNDHHLQPVPQTDNVESRNHELPLVDAPVISRHGSSLKRQDYVSGRPKTPIIRRATTRPPLLPKPVITSKNSTQKYRCITDLDPGWTHKTEIFASLHTLQTSPLRASHINSSDSADDLSASCAPKLGCSIKTSPLFNNNNLHEIAEETIYDVPACGDQPSCSSSRLSLPTDTENSVGNRLSDTTFDADDEGLENSEPSENLVAVIGRMILDRRKRLALSDDEDDENSSDGDEEWSDDEASE</sequence>
<feature type="region of interest" description="Disordered" evidence="1">
    <location>
        <begin position="179"/>
        <end position="210"/>
    </location>
</feature>
<dbReference type="AlphaFoldDB" id="A0ABD6E2I7"/>
<dbReference type="EMBL" id="JBGFUD010000181">
    <property type="protein sequence ID" value="MFH4973908.1"/>
    <property type="molecule type" value="Genomic_DNA"/>
</dbReference>
<keyword evidence="4" id="KW-1185">Reference proteome</keyword>
<dbReference type="InterPro" id="IPR000697">
    <property type="entry name" value="WH1/EVH1_dom"/>
</dbReference>
<name>A0ABD6E2I7_9BILA</name>
<dbReference type="SUPFAM" id="SSF50729">
    <property type="entry name" value="PH domain-like"/>
    <property type="match status" value="1"/>
</dbReference>
<feature type="region of interest" description="Disordered" evidence="1">
    <location>
        <begin position="514"/>
        <end position="553"/>
    </location>
</feature>
<protein>
    <recommendedName>
        <fullName evidence="2">WH1 domain-containing protein</fullName>
    </recommendedName>
</protein>
<evidence type="ECO:0000256" key="1">
    <source>
        <dbReference type="SAM" id="MobiDB-lite"/>
    </source>
</evidence>
<feature type="domain" description="WH1" evidence="2">
    <location>
        <begin position="41"/>
        <end position="156"/>
    </location>
</feature>
<dbReference type="Gene3D" id="2.30.29.30">
    <property type="entry name" value="Pleckstrin-homology domain (PH domain)/Phosphotyrosine-binding domain (PTB)"/>
    <property type="match status" value="1"/>
</dbReference>
<dbReference type="PROSITE" id="PS50229">
    <property type="entry name" value="WH1"/>
    <property type="match status" value="1"/>
</dbReference>
<evidence type="ECO:0000259" key="2">
    <source>
        <dbReference type="PROSITE" id="PS50229"/>
    </source>
</evidence>
<reference evidence="3 4" key="1">
    <citation type="submission" date="2024-08" db="EMBL/GenBank/DDBJ databases">
        <title>Gnathostoma spinigerum genome.</title>
        <authorList>
            <person name="Gonzalez-Bertolin B."/>
            <person name="Monzon S."/>
            <person name="Zaballos A."/>
            <person name="Jimenez P."/>
            <person name="Dekumyoy P."/>
            <person name="Varona S."/>
            <person name="Cuesta I."/>
            <person name="Sumanam S."/>
            <person name="Adisakwattana P."/>
            <person name="Gasser R.B."/>
            <person name="Hernandez-Gonzalez A."/>
            <person name="Young N.D."/>
            <person name="Perteguer M.J."/>
        </authorList>
    </citation>
    <scope>NUCLEOTIDE SEQUENCE [LARGE SCALE GENOMIC DNA]</scope>
    <source>
        <strain evidence="3">AL3</strain>
        <tissue evidence="3">Liver</tissue>
    </source>
</reference>
<feature type="region of interest" description="Disordered" evidence="1">
    <location>
        <begin position="570"/>
        <end position="595"/>
    </location>
</feature>
<feature type="compositionally biased region" description="Acidic residues" evidence="1">
    <location>
        <begin position="573"/>
        <end position="595"/>
    </location>
</feature>
<comment type="caution">
    <text evidence="3">The sequence shown here is derived from an EMBL/GenBank/DDBJ whole genome shotgun (WGS) entry which is preliminary data.</text>
</comment>
<gene>
    <name evidence="3" type="ORF">AB6A40_000617</name>
</gene>